<evidence type="ECO:0000313" key="2">
    <source>
        <dbReference type="Proteomes" id="UP001221898"/>
    </source>
</evidence>
<keyword evidence="2" id="KW-1185">Reference proteome</keyword>
<accession>A0AAD7SQB1</accession>
<dbReference type="AlphaFoldDB" id="A0AAD7SQB1"/>
<dbReference type="EMBL" id="JAINUG010000042">
    <property type="protein sequence ID" value="KAJ8406834.1"/>
    <property type="molecule type" value="Genomic_DNA"/>
</dbReference>
<reference evidence="1" key="1">
    <citation type="journal article" date="2023" name="Science">
        <title>Genome structures resolve the early diversification of teleost fishes.</title>
        <authorList>
            <person name="Parey E."/>
            <person name="Louis A."/>
            <person name="Montfort J."/>
            <person name="Bouchez O."/>
            <person name="Roques C."/>
            <person name="Iampietro C."/>
            <person name="Lluch J."/>
            <person name="Castinel A."/>
            <person name="Donnadieu C."/>
            <person name="Desvignes T."/>
            <person name="Floi Bucao C."/>
            <person name="Jouanno E."/>
            <person name="Wen M."/>
            <person name="Mejri S."/>
            <person name="Dirks R."/>
            <person name="Jansen H."/>
            <person name="Henkel C."/>
            <person name="Chen W.J."/>
            <person name="Zahm M."/>
            <person name="Cabau C."/>
            <person name="Klopp C."/>
            <person name="Thompson A.W."/>
            <person name="Robinson-Rechavi M."/>
            <person name="Braasch I."/>
            <person name="Lecointre G."/>
            <person name="Bobe J."/>
            <person name="Postlethwait J.H."/>
            <person name="Berthelot C."/>
            <person name="Roest Crollius H."/>
            <person name="Guiguen Y."/>
        </authorList>
    </citation>
    <scope>NUCLEOTIDE SEQUENCE</scope>
    <source>
        <strain evidence="1">NC1722</strain>
    </source>
</reference>
<dbReference type="Proteomes" id="UP001221898">
    <property type="component" value="Unassembled WGS sequence"/>
</dbReference>
<protein>
    <submittedName>
        <fullName evidence="1">Uncharacterized protein</fullName>
    </submittedName>
</protein>
<sequence>MAAPGVIEPSDSLWAAPAVLVKKKDNSWRFCGSHVHSLPSRQPTLHMDERRVMLLPFLDLGGGEGKATNLPIDSPQGGHRRGPTGGPTCCSYWCPVPSGLKSCN</sequence>
<organism evidence="1 2">
    <name type="scientific">Aldrovandia affinis</name>
    <dbReference type="NCBI Taxonomy" id="143900"/>
    <lineage>
        <taxon>Eukaryota</taxon>
        <taxon>Metazoa</taxon>
        <taxon>Chordata</taxon>
        <taxon>Craniata</taxon>
        <taxon>Vertebrata</taxon>
        <taxon>Euteleostomi</taxon>
        <taxon>Actinopterygii</taxon>
        <taxon>Neopterygii</taxon>
        <taxon>Teleostei</taxon>
        <taxon>Notacanthiformes</taxon>
        <taxon>Halosauridae</taxon>
        <taxon>Aldrovandia</taxon>
    </lineage>
</organism>
<proteinExistence type="predicted"/>
<gene>
    <name evidence="1" type="ORF">AAFF_G00297500</name>
</gene>
<name>A0AAD7SQB1_9TELE</name>
<comment type="caution">
    <text evidence="1">The sequence shown here is derived from an EMBL/GenBank/DDBJ whole genome shotgun (WGS) entry which is preliminary data.</text>
</comment>
<dbReference type="Gene3D" id="3.10.10.10">
    <property type="entry name" value="HIV Type 1 Reverse Transcriptase, subunit A, domain 1"/>
    <property type="match status" value="1"/>
</dbReference>
<dbReference type="SUPFAM" id="SSF56672">
    <property type="entry name" value="DNA/RNA polymerases"/>
    <property type="match status" value="1"/>
</dbReference>
<dbReference type="InterPro" id="IPR043502">
    <property type="entry name" value="DNA/RNA_pol_sf"/>
</dbReference>
<evidence type="ECO:0000313" key="1">
    <source>
        <dbReference type="EMBL" id="KAJ8406834.1"/>
    </source>
</evidence>